<protein>
    <recommendedName>
        <fullName evidence="4">Type I restriction modification DNA specificity domain-containing protein</fullName>
    </recommendedName>
</protein>
<dbReference type="Gene3D" id="3.90.220.20">
    <property type="entry name" value="DNA methylase specificity domains"/>
    <property type="match status" value="2"/>
</dbReference>
<evidence type="ECO:0000256" key="3">
    <source>
        <dbReference type="ARBA" id="ARBA00023125"/>
    </source>
</evidence>
<dbReference type="AlphaFoldDB" id="A0A6I2MMJ6"/>
<feature type="domain" description="Type I restriction modification DNA specificity" evidence="4">
    <location>
        <begin position="46"/>
        <end position="219"/>
    </location>
</feature>
<dbReference type="EMBL" id="WKJH01000003">
    <property type="protein sequence ID" value="MRX63720.1"/>
    <property type="molecule type" value="Genomic_DNA"/>
</dbReference>
<dbReference type="SUPFAM" id="SSF116734">
    <property type="entry name" value="DNA methylase specificity domain"/>
    <property type="match status" value="2"/>
</dbReference>
<gene>
    <name evidence="5" type="ORF">GJ691_06020</name>
</gene>
<dbReference type="Pfam" id="PF01420">
    <property type="entry name" value="Methylase_S"/>
    <property type="match status" value="2"/>
</dbReference>
<comment type="caution">
    <text evidence="5">The sequence shown here is derived from an EMBL/GenBank/DDBJ whole genome shotgun (WGS) entry which is preliminary data.</text>
</comment>
<comment type="similarity">
    <text evidence="1">Belongs to the type-I restriction system S methylase family.</text>
</comment>
<dbReference type="PANTHER" id="PTHR30408">
    <property type="entry name" value="TYPE-1 RESTRICTION ENZYME ECOKI SPECIFICITY PROTEIN"/>
    <property type="match status" value="1"/>
</dbReference>
<keyword evidence="6" id="KW-1185">Reference proteome</keyword>
<dbReference type="PANTHER" id="PTHR30408:SF12">
    <property type="entry name" value="TYPE I RESTRICTION ENZYME MJAVIII SPECIFICITY SUBUNIT"/>
    <property type="match status" value="1"/>
</dbReference>
<organism evidence="5 6">
    <name type="scientific">Maribacter luteus</name>
    <dbReference type="NCBI Taxonomy" id="2594478"/>
    <lineage>
        <taxon>Bacteria</taxon>
        <taxon>Pseudomonadati</taxon>
        <taxon>Bacteroidota</taxon>
        <taxon>Flavobacteriia</taxon>
        <taxon>Flavobacteriales</taxon>
        <taxon>Flavobacteriaceae</taxon>
        <taxon>Maribacter</taxon>
    </lineage>
</organism>
<dbReference type="Proteomes" id="UP000443153">
    <property type="component" value="Unassembled WGS sequence"/>
</dbReference>
<evidence type="ECO:0000259" key="4">
    <source>
        <dbReference type="Pfam" id="PF01420"/>
    </source>
</evidence>
<feature type="domain" description="Type I restriction modification DNA specificity" evidence="4">
    <location>
        <begin position="311"/>
        <end position="418"/>
    </location>
</feature>
<evidence type="ECO:0000256" key="1">
    <source>
        <dbReference type="ARBA" id="ARBA00010923"/>
    </source>
</evidence>
<name>A0A6I2MMJ6_9FLAO</name>
<dbReference type="CDD" id="cd17256">
    <property type="entry name" value="RMtype1_S_EcoJA65PI-TRD1-CR1_like"/>
    <property type="match status" value="1"/>
</dbReference>
<dbReference type="OrthoDB" id="667970at2"/>
<dbReference type="InterPro" id="IPR000055">
    <property type="entry name" value="Restrct_endonuc_typeI_TRD"/>
</dbReference>
<dbReference type="GO" id="GO:0009307">
    <property type="term" value="P:DNA restriction-modification system"/>
    <property type="evidence" value="ECO:0007669"/>
    <property type="project" value="UniProtKB-KW"/>
</dbReference>
<dbReference type="GO" id="GO:0003677">
    <property type="term" value="F:DNA binding"/>
    <property type="evidence" value="ECO:0007669"/>
    <property type="project" value="UniProtKB-KW"/>
</dbReference>
<keyword evidence="3" id="KW-0238">DNA-binding</keyword>
<evidence type="ECO:0000313" key="6">
    <source>
        <dbReference type="Proteomes" id="UP000443153"/>
    </source>
</evidence>
<proteinExistence type="inferred from homology"/>
<dbReference type="InterPro" id="IPR044946">
    <property type="entry name" value="Restrct_endonuc_typeI_TRD_sf"/>
</dbReference>
<evidence type="ECO:0000313" key="5">
    <source>
        <dbReference type="EMBL" id="MRX63720.1"/>
    </source>
</evidence>
<sequence length="433" mass="49222">MAVQNKTIISKQPVIASEEGAKQSALSKTTKQSLVPTLRFKEFEGEWSCYKLEEIVGKKISYGIVQAGEHIEGGMPYIKSKDLNSPIILDELERTSDEIAKKYQRSEVSPGDVIFSLRGNIGVSQILPDSIKVANLTQGTARISVKEKQSNLFTFHSLHTLSVVKRILSVSKGSTFQEISLADLRKVKIQCPNLPEQQKIAAFLAAVDQKIQQLTQKKALLLDYKKGVMQQLFSGKLRFPEFTGDYEENRLSQLLVRYSENNKDEEFSIDDILSLSSKYGIVDRKELLQDTYSKVNHLNYVKTRLNDFVYAKSISANAPFGVFKANLCRDGLLSTLYYTFKVKEKANPLFLEYYFSDSYRANNFLRKYVLVGDRYITADSDYILSGKIRIPTLPEQQKIASYLSSIDTKIEKVNQQLNQTQIFKKGLLQQMFV</sequence>
<dbReference type="InterPro" id="IPR052021">
    <property type="entry name" value="Type-I_RS_S_subunit"/>
</dbReference>
<dbReference type="RefSeq" id="WP_154364841.1">
    <property type="nucleotide sequence ID" value="NZ_WKJH01000003.1"/>
</dbReference>
<keyword evidence="2" id="KW-0680">Restriction system</keyword>
<evidence type="ECO:0000256" key="2">
    <source>
        <dbReference type="ARBA" id="ARBA00022747"/>
    </source>
</evidence>
<dbReference type="Gene3D" id="1.10.287.1120">
    <property type="entry name" value="Bipartite methylase S protein"/>
    <property type="match status" value="1"/>
</dbReference>
<reference evidence="5 6" key="1">
    <citation type="submission" date="2019-11" db="EMBL/GenBank/DDBJ databases">
        <title>Maribacter lutea sp. nov., a marine bacterium isolated from intertidal sand.</title>
        <authorList>
            <person name="Liu A."/>
        </authorList>
    </citation>
    <scope>NUCLEOTIDE SEQUENCE [LARGE SCALE GENOMIC DNA]</scope>
    <source>
        <strain evidence="5 6">RZ05</strain>
    </source>
</reference>
<accession>A0A6I2MMJ6</accession>